<dbReference type="InterPro" id="IPR027806">
    <property type="entry name" value="HARBI1_dom"/>
</dbReference>
<dbReference type="GO" id="GO:0046872">
    <property type="term" value="F:metal ion binding"/>
    <property type="evidence" value="ECO:0007669"/>
    <property type="project" value="UniProtKB-KW"/>
</dbReference>
<evidence type="ECO:0000256" key="2">
    <source>
        <dbReference type="ARBA" id="ARBA00022723"/>
    </source>
</evidence>
<keyword evidence="5" id="KW-1185">Reference proteome</keyword>
<reference evidence="4 5" key="1">
    <citation type="journal article" date="2022" name="Nat. Ecol. Evol.">
        <title>A masculinizing supergene underlies an exaggerated male reproductive morph in a spider.</title>
        <authorList>
            <person name="Hendrickx F."/>
            <person name="De Corte Z."/>
            <person name="Sonet G."/>
            <person name="Van Belleghem S.M."/>
            <person name="Kostlbacher S."/>
            <person name="Vangestel C."/>
        </authorList>
    </citation>
    <scope>NUCLEOTIDE SEQUENCE [LARGE SCALE GENOMIC DNA]</scope>
    <source>
        <strain evidence="4">W744_W776</strain>
    </source>
</reference>
<evidence type="ECO:0000256" key="1">
    <source>
        <dbReference type="ARBA" id="ARBA00001968"/>
    </source>
</evidence>
<evidence type="ECO:0000313" key="5">
    <source>
        <dbReference type="Proteomes" id="UP000827092"/>
    </source>
</evidence>
<comment type="caution">
    <text evidence="4">The sequence shown here is derived from an EMBL/GenBank/DDBJ whole genome shotgun (WGS) entry which is preliminary data.</text>
</comment>
<organism evidence="4 5">
    <name type="scientific">Oedothorax gibbosus</name>
    <dbReference type="NCBI Taxonomy" id="931172"/>
    <lineage>
        <taxon>Eukaryota</taxon>
        <taxon>Metazoa</taxon>
        <taxon>Ecdysozoa</taxon>
        <taxon>Arthropoda</taxon>
        <taxon>Chelicerata</taxon>
        <taxon>Arachnida</taxon>
        <taxon>Araneae</taxon>
        <taxon>Araneomorphae</taxon>
        <taxon>Entelegynae</taxon>
        <taxon>Araneoidea</taxon>
        <taxon>Linyphiidae</taxon>
        <taxon>Erigoninae</taxon>
        <taxon>Oedothorax</taxon>
    </lineage>
</organism>
<sequence>MALVDAELNLVFVDVGTNGRMSDGGVWAKCAPKAALEINDLHVPPATNLPGANVKFPYVIVADDAFPLSQNIMKPYPGKGVGDRQRIFNYPEPGGWGCFWGVGSKVSSLRETNFHFRFKCSTHRYGYLCVA</sequence>
<dbReference type="AlphaFoldDB" id="A0AAV6U1J4"/>
<dbReference type="EMBL" id="JAFNEN010000775">
    <property type="protein sequence ID" value="KAG8177541.1"/>
    <property type="molecule type" value="Genomic_DNA"/>
</dbReference>
<evidence type="ECO:0000313" key="4">
    <source>
        <dbReference type="EMBL" id="KAG8177541.1"/>
    </source>
</evidence>
<comment type="cofactor">
    <cofactor evidence="1">
        <name>a divalent metal cation</name>
        <dbReference type="ChEBI" id="CHEBI:60240"/>
    </cofactor>
</comment>
<dbReference type="Pfam" id="PF13359">
    <property type="entry name" value="DDE_Tnp_4"/>
    <property type="match status" value="1"/>
</dbReference>
<proteinExistence type="predicted"/>
<name>A0AAV6U1J4_9ARAC</name>
<feature type="domain" description="DDE Tnp4" evidence="3">
    <location>
        <begin position="2"/>
        <end position="90"/>
    </location>
</feature>
<keyword evidence="2" id="KW-0479">Metal-binding</keyword>
<accession>A0AAV6U1J4</accession>
<evidence type="ECO:0000259" key="3">
    <source>
        <dbReference type="Pfam" id="PF13359"/>
    </source>
</evidence>
<protein>
    <recommendedName>
        <fullName evidence="3">DDE Tnp4 domain-containing protein</fullName>
    </recommendedName>
</protein>
<dbReference type="Proteomes" id="UP000827092">
    <property type="component" value="Unassembled WGS sequence"/>
</dbReference>
<gene>
    <name evidence="4" type="ORF">JTE90_023446</name>
</gene>